<reference evidence="3" key="1">
    <citation type="submission" date="2021-01" db="EMBL/GenBank/DDBJ databases">
        <title>Adiantum capillus-veneris genome.</title>
        <authorList>
            <person name="Fang Y."/>
            <person name="Liao Q."/>
        </authorList>
    </citation>
    <scope>NUCLEOTIDE SEQUENCE</scope>
    <source>
        <strain evidence="3">H3</strain>
        <tissue evidence="3">Leaf</tissue>
    </source>
</reference>
<dbReference type="Gene3D" id="1.25.40.10">
    <property type="entry name" value="Tetratricopeptide repeat domain"/>
    <property type="match status" value="2"/>
</dbReference>
<gene>
    <name evidence="3" type="ORF">GOP47_0023879</name>
</gene>
<dbReference type="PROSITE" id="PS51375">
    <property type="entry name" value="PPR"/>
    <property type="match status" value="1"/>
</dbReference>
<dbReference type="NCBIfam" id="TIGR00756">
    <property type="entry name" value="PPR"/>
    <property type="match status" value="2"/>
</dbReference>
<comment type="caution">
    <text evidence="3">The sequence shown here is derived from an EMBL/GenBank/DDBJ whole genome shotgun (WGS) entry which is preliminary data.</text>
</comment>
<feature type="repeat" description="PPR" evidence="2">
    <location>
        <begin position="274"/>
        <end position="308"/>
    </location>
</feature>
<dbReference type="EMBL" id="JABFUD020000023">
    <property type="protein sequence ID" value="KAI5061374.1"/>
    <property type="molecule type" value="Genomic_DNA"/>
</dbReference>
<evidence type="ECO:0000313" key="4">
    <source>
        <dbReference type="Proteomes" id="UP000886520"/>
    </source>
</evidence>
<dbReference type="InterPro" id="IPR002885">
    <property type="entry name" value="PPR_rpt"/>
</dbReference>
<organism evidence="3 4">
    <name type="scientific">Adiantum capillus-veneris</name>
    <name type="common">Maidenhair fern</name>
    <dbReference type="NCBI Taxonomy" id="13818"/>
    <lineage>
        <taxon>Eukaryota</taxon>
        <taxon>Viridiplantae</taxon>
        <taxon>Streptophyta</taxon>
        <taxon>Embryophyta</taxon>
        <taxon>Tracheophyta</taxon>
        <taxon>Polypodiopsida</taxon>
        <taxon>Polypodiidae</taxon>
        <taxon>Polypodiales</taxon>
        <taxon>Pteridineae</taxon>
        <taxon>Pteridaceae</taxon>
        <taxon>Vittarioideae</taxon>
        <taxon>Adiantum</taxon>
    </lineage>
</organism>
<dbReference type="Proteomes" id="UP000886520">
    <property type="component" value="Chromosome 23"/>
</dbReference>
<keyword evidence="4" id="KW-1185">Reference proteome</keyword>
<dbReference type="OrthoDB" id="669963at2759"/>
<dbReference type="GO" id="GO:0003723">
    <property type="term" value="F:RNA binding"/>
    <property type="evidence" value="ECO:0007669"/>
    <property type="project" value="InterPro"/>
</dbReference>
<name>A0A9D4Z4V9_ADICA</name>
<dbReference type="AlphaFoldDB" id="A0A9D4Z4V9"/>
<accession>A0A9D4Z4V9</accession>
<evidence type="ECO:0000313" key="3">
    <source>
        <dbReference type="EMBL" id="KAI5061374.1"/>
    </source>
</evidence>
<evidence type="ECO:0008006" key="5">
    <source>
        <dbReference type="Google" id="ProtNLM"/>
    </source>
</evidence>
<dbReference type="InterPro" id="IPR011990">
    <property type="entry name" value="TPR-like_helical_dom_sf"/>
</dbReference>
<dbReference type="Pfam" id="PF01535">
    <property type="entry name" value="PPR"/>
    <property type="match status" value="2"/>
</dbReference>
<evidence type="ECO:0000256" key="1">
    <source>
        <dbReference type="ARBA" id="ARBA00022737"/>
    </source>
</evidence>
<dbReference type="PANTHER" id="PTHR47926">
    <property type="entry name" value="PENTATRICOPEPTIDE REPEAT-CONTAINING PROTEIN"/>
    <property type="match status" value="1"/>
</dbReference>
<keyword evidence="1" id="KW-0677">Repeat</keyword>
<protein>
    <recommendedName>
        <fullName evidence="5">Pentatricopeptide repeat-containing protein</fullName>
    </recommendedName>
</protein>
<evidence type="ECO:0000256" key="2">
    <source>
        <dbReference type="PROSITE-ProRule" id="PRU00708"/>
    </source>
</evidence>
<dbReference type="Pfam" id="PF13041">
    <property type="entry name" value="PPR_2"/>
    <property type="match status" value="1"/>
</dbReference>
<dbReference type="InterPro" id="IPR046960">
    <property type="entry name" value="PPR_At4g14850-like_plant"/>
</dbReference>
<dbReference type="PANTHER" id="PTHR47926:SF395">
    <property type="entry name" value="TETRATRICOPEPTIDE-LIKE HELICAL DOMAIN, DYW DOMAIN PROTEIN-RELATED"/>
    <property type="match status" value="1"/>
</dbReference>
<sequence>MSNVELLWREFFADPSQWWDKRKRKANPNAPDFKHKKTQKALWIDGPNNPGWVKFMLEEKCKADSQDDSGCLQLKWSMWEDYFTDPTMWWDNRMTKKNPRAPDFKHKVSKKMLRLDDSDNPEWVALRFANEQKMKTRDEINPEVYSPHILACSPSMEPKKMEIKKSNHDSFVVELDVNRPKAKGKIDWEMLSAEHAVFLLEQLVEPPSEGSLITILEKCRIERSLVYGRRAHTYICKKDLICHTKLGNYLVLMLVDCGGLHDAQQVFDGLNQKNEIAWSPLIHGYCECGDFEQALHLYEDMQDHHVQPSRQTLLHLLKACERLNNVEKGMVEEGWLYFELMKNDYGIMPTINHHNCMLDLLCRSGQLNAAMLMLEKMPSTPNLVSWKTMLSACRKWGNIEIAKEAYELAVRKNMNQPSVMALIVMDVLRKEETRSFEQELSLPLELLGPDYKTREILRKFHVYRDLMSIGEGAGFVRAASVSTGQWVNRKGVYYTSHPQLLVFFPEGLWSTA</sequence>
<dbReference type="GO" id="GO:0009451">
    <property type="term" value="P:RNA modification"/>
    <property type="evidence" value="ECO:0007669"/>
    <property type="project" value="InterPro"/>
</dbReference>
<proteinExistence type="predicted"/>